<comment type="caution">
    <text evidence="1">The sequence shown here is derived from an EMBL/GenBank/DDBJ whole genome shotgun (WGS) entry which is preliminary data.</text>
</comment>
<dbReference type="EMBL" id="CAIJ01000168">
    <property type="protein sequence ID" value="CCI01736.1"/>
    <property type="molecule type" value="Genomic_DNA"/>
</dbReference>
<dbReference type="HOGENOM" id="CLU_3027168_0_0_3"/>
<evidence type="ECO:0000313" key="2">
    <source>
        <dbReference type="Proteomes" id="UP000003480"/>
    </source>
</evidence>
<reference evidence="1 2" key="1">
    <citation type="submission" date="2012-04" db="EMBL/GenBank/DDBJ databases">
        <authorList>
            <person name="Genoscope - CEA"/>
        </authorList>
    </citation>
    <scope>NUCLEOTIDE SEQUENCE [LARGE SCALE GENOMIC DNA]</scope>
    <source>
        <strain evidence="1 2">9443</strain>
    </source>
</reference>
<evidence type="ECO:0000313" key="1">
    <source>
        <dbReference type="EMBL" id="CCI01736.1"/>
    </source>
</evidence>
<gene>
    <name evidence="1" type="ORF">MICAC_250006</name>
</gene>
<protein>
    <submittedName>
        <fullName evidence="1">Uncharacterized protein</fullName>
    </submittedName>
</protein>
<name>I4G1C5_MICAE</name>
<sequence>MIDKNSCKLIISYNEVKLMIDVVRYDGLLDLSLSRDCRRLTHPTFYFANDNSFNT</sequence>
<organism evidence="1 2">
    <name type="scientific">Microcystis aeruginosa PCC 9443</name>
    <dbReference type="NCBI Taxonomy" id="1160281"/>
    <lineage>
        <taxon>Bacteria</taxon>
        <taxon>Bacillati</taxon>
        <taxon>Cyanobacteriota</taxon>
        <taxon>Cyanophyceae</taxon>
        <taxon>Oscillatoriophycideae</taxon>
        <taxon>Chroococcales</taxon>
        <taxon>Microcystaceae</taxon>
        <taxon>Microcystis</taxon>
    </lineage>
</organism>
<dbReference type="Proteomes" id="UP000003480">
    <property type="component" value="Unassembled WGS sequence"/>
</dbReference>
<accession>I4G1C5</accession>
<dbReference type="AlphaFoldDB" id="I4G1C5"/>
<proteinExistence type="predicted"/>